<dbReference type="PANTHER" id="PTHR30487">
    <property type="entry name" value="TYPE 4 PREPILIN-LIKE PROTEINS LEADER PEPTIDE-PROCESSING ENZYME"/>
    <property type="match status" value="1"/>
</dbReference>
<proteinExistence type="inferred from homology"/>
<accession>A0A0B5ASL1</accession>
<comment type="subcellular location">
    <subcellularLocation>
        <location evidence="1">Cell membrane</location>
        <topology evidence="1">Multi-pass membrane protein</topology>
    </subcellularLocation>
</comment>
<dbReference type="GO" id="GO:0005886">
    <property type="term" value="C:plasma membrane"/>
    <property type="evidence" value="ECO:0007669"/>
    <property type="project" value="UniProtKB-SubCell"/>
</dbReference>
<dbReference type="Gene3D" id="1.20.120.1220">
    <property type="match status" value="1"/>
</dbReference>
<dbReference type="InterPro" id="IPR000045">
    <property type="entry name" value="Prepilin_IV_endopep_pep"/>
</dbReference>
<dbReference type="EC" id="3.4.23.43" evidence="10"/>
<feature type="transmembrane region" description="Helical" evidence="7">
    <location>
        <begin position="100"/>
        <end position="120"/>
    </location>
</feature>
<dbReference type="PANTHER" id="PTHR30487:SF0">
    <property type="entry name" value="PREPILIN LEADER PEPTIDASE_N-METHYLTRANSFERASE-RELATED"/>
    <property type="match status" value="1"/>
</dbReference>
<feature type="transmembrane region" description="Helical" evidence="7">
    <location>
        <begin position="224"/>
        <end position="249"/>
    </location>
</feature>
<evidence type="ECO:0000256" key="2">
    <source>
        <dbReference type="ARBA" id="ARBA00005801"/>
    </source>
</evidence>
<feature type="transmembrane region" description="Helical" evidence="7">
    <location>
        <begin position="127"/>
        <end position="144"/>
    </location>
</feature>
<dbReference type="GO" id="GO:0004190">
    <property type="term" value="F:aspartic-type endopeptidase activity"/>
    <property type="evidence" value="ECO:0007669"/>
    <property type="project" value="UniProtKB-EC"/>
</dbReference>
<reference evidence="10 11" key="1">
    <citation type="submission" date="2014-08" db="EMBL/GenBank/DDBJ databases">
        <title>Complete genome of a marine bacteria Jeotgalibacillus malaysiensis.</title>
        <authorList>
            <person name="Yaakop A.S."/>
            <person name="Chan K.-G."/>
            <person name="Goh K.M."/>
        </authorList>
    </citation>
    <scope>NUCLEOTIDE SEQUENCE [LARGE SCALE GENOMIC DNA]</scope>
    <source>
        <strain evidence="10 11">D5</strain>
    </source>
</reference>
<dbReference type="Pfam" id="PF06750">
    <property type="entry name" value="A24_N_bact"/>
    <property type="match status" value="1"/>
</dbReference>
<evidence type="ECO:0000313" key="10">
    <source>
        <dbReference type="EMBL" id="AJD91662.1"/>
    </source>
</evidence>
<dbReference type="OrthoDB" id="9789291at2"/>
<dbReference type="GO" id="GO:0006465">
    <property type="term" value="P:signal peptide processing"/>
    <property type="evidence" value="ECO:0007669"/>
    <property type="project" value="TreeGrafter"/>
</dbReference>
<dbReference type="BioCyc" id="JESP1508404:G14D9-11600-MONOMER"/>
<evidence type="ECO:0000256" key="1">
    <source>
        <dbReference type="ARBA" id="ARBA00004651"/>
    </source>
</evidence>
<evidence type="ECO:0000259" key="8">
    <source>
        <dbReference type="Pfam" id="PF01478"/>
    </source>
</evidence>
<evidence type="ECO:0000256" key="5">
    <source>
        <dbReference type="ARBA" id="ARBA00022989"/>
    </source>
</evidence>
<evidence type="ECO:0000256" key="7">
    <source>
        <dbReference type="SAM" id="Phobius"/>
    </source>
</evidence>
<dbReference type="EMBL" id="CP009416">
    <property type="protein sequence ID" value="AJD91662.1"/>
    <property type="molecule type" value="Genomic_DNA"/>
</dbReference>
<name>A0A0B5ASL1_9BACL</name>
<keyword evidence="4 7" id="KW-0812">Transmembrane</keyword>
<evidence type="ECO:0000259" key="9">
    <source>
        <dbReference type="Pfam" id="PF06750"/>
    </source>
</evidence>
<feature type="domain" description="Prepilin type IV endopeptidase peptidase" evidence="8">
    <location>
        <begin position="105"/>
        <end position="207"/>
    </location>
</feature>
<dbReference type="STRING" id="1508404.JMA_23450"/>
<dbReference type="InterPro" id="IPR050882">
    <property type="entry name" value="Prepilin_peptidase/N-MTase"/>
</dbReference>
<dbReference type="KEGG" id="jeo:JMA_23450"/>
<feature type="transmembrane region" description="Helical" evidence="7">
    <location>
        <begin position="150"/>
        <end position="167"/>
    </location>
</feature>
<sequence length="251" mass="27446">MTTLLTVYFVIAGMLLASFFNVAGLRIPAGESIVYPGSACPQCKRRLTWKELIPVFSFLIQRGKCRNCKKIISPVYPVIEALGGILFGLAYLYFGLTLELMVALTFISLLLIITVSDIAYMLIPDKILLFFLFLLIPLRVIEPLTPWWDAPLGAAAGFTLLFLIAIVSRGGMGGGDIKLYALIGLVLGVKLTLLSFFLATFIGTAAGLYAIYVKKKSRKDPVPFGPSIAAGALIAYFFGTELIASYLNFFF</sequence>
<gene>
    <name evidence="10" type="ORF">JMA_23450</name>
</gene>
<comment type="similarity">
    <text evidence="2">Belongs to the peptidase A24 family.</text>
</comment>
<dbReference type="InterPro" id="IPR010627">
    <property type="entry name" value="Prepilin_pept_A24_N"/>
</dbReference>
<evidence type="ECO:0000256" key="3">
    <source>
        <dbReference type="ARBA" id="ARBA00022475"/>
    </source>
</evidence>
<dbReference type="Proteomes" id="UP000031449">
    <property type="component" value="Chromosome"/>
</dbReference>
<keyword evidence="10" id="KW-0378">Hydrolase</keyword>
<dbReference type="Pfam" id="PF01478">
    <property type="entry name" value="Peptidase_A24"/>
    <property type="match status" value="1"/>
</dbReference>
<dbReference type="HOGENOM" id="CLU_057101_0_1_9"/>
<keyword evidence="6 7" id="KW-0472">Membrane</keyword>
<evidence type="ECO:0000256" key="6">
    <source>
        <dbReference type="ARBA" id="ARBA00023136"/>
    </source>
</evidence>
<organism evidence="10 11">
    <name type="scientific">Jeotgalibacillus malaysiensis</name>
    <dbReference type="NCBI Taxonomy" id="1508404"/>
    <lineage>
        <taxon>Bacteria</taxon>
        <taxon>Bacillati</taxon>
        <taxon>Bacillota</taxon>
        <taxon>Bacilli</taxon>
        <taxon>Bacillales</taxon>
        <taxon>Caryophanaceae</taxon>
        <taxon>Jeotgalibacillus</taxon>
    </lineage>
</organism>
<feature type="domain" description="Prepilin peptidase A24 N-terminal" evidence="9">
    <location>
        <begin position="11"/>
        <end position="94"/>
    </location>
</feature>
<evidence type="ECO:0000256" key="4">
    <source>
        <dbReference type="ARBA" id="ARBA00022692"/>
    </source>
</evidence>
<keyword evidence="11" id="KW-1185">Reference proteome</keyword>
<evidence type="ECO:0000313" key="11">
    <source>
        <dbReference type="Proteomes" id="UP000031449"/>
    </source>
</evidence>
<dbReference type="AlphaFoldDB" id="A0A0B5ASL1"/>
<keyword evidence="5 7" id="KW-1133">Transmembrane helix</keyword>
<feature type="transmembrane region" description="Helical" evidence="7">
    <location>
        <begin position="6"/>
        <end position="25"/>
    </location>
</feature>
<protein>
    <submittedName>
        <fullName evidence="10">Prepilin peptidase</fullName>
        <ecNumber evidence="10">3.4.23.43</ecNumber>
    </submittedName>
</protein>
<feature type="transmembrane region" description="Helical" evidence="7">
    <location>
        <begin position="179"/>
        <end position="212"/>
    </location>
</feature>
<keyword evidence="3" id="KW-1003">Cell membrane</keyword>